<dbReference type="EMBL" id="CP002831">
    <property type="protein sequence ID" value="AFC26325.1"/>
    <property type="molecule type" value="Genomic_DNA"/>
</dbReference>
<dbReference type="KEGG" id="sgn:SGRA_3601"/>
<keyword evidence="2" id="KW-0808">Transferase</keyword>
<dbReference type="eggNOG" id="COG1216">
    <property type="taxonomic scope" value="Bacteria"/>
</dbReference>
<dbReference type="PANTHER" id="PTHR22916">
    <property type="entry name" value="GLYCOSYLTRANSFERASE"/>
    <property type="match status" value="1"/>
</dbReference>
<dbReference type="InterPro" id="IPR001173">
    <property type="entry name" value="Glyco_trans_2-like"/>
</dbReference>
<reference evidence="2 3" key="1">
    <citation type="journal article" date="2012" name="Stand. Genomic Sci.">
        <title>Complete genome sequencing and analysis of Saprospira grandis str. Lewin, a predatory marine bacterium.</title>
        <authorList>
            <person name="Saw J.H."/>
            <person name="Yuryev A."/>
            <person name="Kanbe M."/>
            <person name="Hou S."/>
            <person name="Young A.G."/>
            <person name="Aizawa S."/>
            <person name="Alam M."/>
        </authorList>
    </citation>
    <scope>NUCLEOTIDE SEQUENCE [LARGE SCALE GENOMIC DNA]</scope>
    <source>
        <strain evidence="2 3">Lewin</strain>
    </source>
</reference>
<protein>
    <submittedName>
        <fullName evidence="2">Glycosyl transferase family protein</fullName>
    </submittedName>
</protein>
<proteinExistence type="predicted"/>
<dbReference type="OrthoDB" id="9788101at2"/>
<sequence length="251" mass="28775">MEKKELPKISIVTVAYNCEAVLAQTMESVAAQDYPNMEYLIIDGGSKDNTLKIVEQYGEQVDFLLSEPDKNNYDAMNKGMKHATGDYVWFLHAGDLALEPTTLSQAFAAGQNEDFVYGRVKVLDEAGTEIPWHKQHPSPEELSWKSFRNGMVICHQAMFPHKDIWTDYRFEDYGLVADLDWSIRTLQQAKSFRDTETVLCSFLKGGLSARNRRASLIERFHILRQHFGLFPTLWEHVQIFGQAIKRGKISH</sequence>
<dbReference type="HOGENOM" id="CLU_025996_21_1_10"/>
<dbReference type="CDD" id="cd06433">
    <property type="entry name" value="GT_2_WfgS_like"/>
    <property type="match status" value="1"/>
</dbReference>
<keyword evidence="3" id="KW-1185">Reference proteome</keyword>
<evidence type="ECO:0000259" key="1">
    <source>
        <dbReference type="Pfam" id="PF00535"/>
    </source>
</evidence>
<dbReference type="PANTHER" id="PTHR22916:SF3">
    <property type="entry name" value="UDP-GLCNAC:BETAGAL BETA-1,3-N-ACETYLGLUCOSAMINYLTRANSFERASE-LIKE PROTEIN 1"/>
    <property type="match status" value="1"/>
</dbReference>
<dbReference type="STRING" id="984262.SGRA_3601"/>
<gene>
    <name evidence="2" type="ordered locus">SGRA_3601</name>
</gene>
<feature type="domain" description="Glycosyltransferase 2-like" evidence="1">
    <location>
        <begin position="10"/>
        <end position="159"/>
    </location>
</feature>
<accession>H6L5S5</accession>
<evidence type="ECO:0000313" key="3">
    <source>
        <dbReference type="Proteomes" id="UP000007519"/>
    </source>
</evidence>
<dbReference type="GO" id="GO:0016758">
    <property type="term" value="F:hexosyltransferase activity"/>
    <property type="evidence" value="ECO:0007669"/>
    <property type="project" value="UniProtKB-ARBA"/>
</dbReference>
<evidence type="ECO:0000313" key="2">
    <source>
        <dbReference type="EMBL" id="AFC26325.1"/>
    </source>
</evidence>
<dbReference type="Proteomes" id="UP000007519">
    <property type="component" value="Chromosome"/>
</dbReference>
<name>H6L5S5_SAPGL</name>
<dbReference type="Gene3D" id="3.90.550.10">
    <property type="entry name" value="Spore Coat Polysaccharide Biosynthesis Protein SpsA, Chain A"/>
    <property type="match status" value="1"/>
</dbReference>
<dbReference type="Pfam" id="PF00535">
    <property type="entry name" value="Glycos_transf_2"/>
    <property type="match status" value="1"/>
</dbReference>
<dbReference type="SUPFAM" id="SSF53448">
    <property type="entry name" value="Nucleotide-diphospho-sugar transferases"/>
    <property type="match status" value="1"/>
</dbReference>
<organism evidence="2 3">
    <name type="scientific">Saprospira grandis (strain Lewin)</name>
    <dbReference type="NCBI Taxonomy" id="984262"/>
    <lineage>
        <taxon>Bacteria</taxon>
        <taxon>Pseudomonadati</taxon>
        <taxon>Bacteroidota</taxon>
        <taxon>Saprospiria</taxon>
        <taxon>Saprospirales</taxon>
        <taxon>Saprospiraceae</taxon>
        <taxon>Saprospira</taxon>
    </lineage>
</organism>
<dbReference type="InterPro" id="IPR029044">
    <property type="entry name" value="Nucleotide-diphossugar_trans"/>
</dbReference>
<dbReference type="RefSeq" id="WP_015693916.1">
    <property type="nucleotide sequence ID" value="NC_016940.1"/>
</dbReference>
<dbReference type="AlphaFoldDB" id="H6L5S5"/>